<dbReference type="Proteomes" id="UP000749040">
    <property type="component" value="Unassembled WGS sequence"/>
</dbReference>
<evidence type="ECO:0000259" key="3">
    <source>
        <dbReference type="SMART" id="SM00824"/>
    </source>
</evidence>
<dbReference type="Gene3D" id="3.40.50.1820">
    <property type="entry name" value="alpha/beta hydrolase"/>
    <property type="match status" value="1"/>
</dbReference>
<keyword evidence="5" id="KW-1185">Reference proteome</keyword>
<dbReference type="InterPro" id="IPR012223">
    <property type="entry name" value="TEII"/>
</dbReference>
<keyword evidence="2 4" id="KW-0378">Hydrolase</keyword>
<comment type="caution">
    <text evidence="4">The sequence shown here is derived from an EMBL/GenBank/DDBJ whole genome shotgun (WGS) entry which is preliminary data.</text>
</comment>
<dbReference type="GO" id="GO:0016787">
    <property type="term" value="F:hydrolase activity"/>
    <property type="evidence" value="ECO:0007669"/>
    <property type="project" value="UniProtKB-KW"/>
</dbReference>
<proteinExistence type="inferred from homology"/>
<dbReference type="PANTHER" id="PTHR11487">
    <property type="entry name" value="THIOESTERASE"/>
    <property type="match status" value="1"/>
</dbReference>
<sequence length="265" mass="28668">MVDLDRIVPLAPGGTATPLFCVHASSGSAWSYLGLARLLGEGRPVFGIEAPGFDGNREPVRSLPALSAEYARILREFRHGGEVALLGWSLGGIIALDTARRLTRAGTRVRTVVMVDVSVPRIAELPPEREIVRWFLHNVLASVGADPVTPDRVLAGMPADAGAEEVFRAAERAAALPAELDADLLAERYPMFRAHLEASYGFEVTQPYDGPVVHLIASESPWSAMRWNTVASNLTEHIVPGTHYSIWTGHTLPKVARLVRAALEA</sequence>
<reference evidence="4 5" key="1">
    <citation type="submission" date="2021-01" db="EMBL/GenBank/DDBJ databases">
        <title>Streptomyces acididurans sp. nov., isolated from a peat swamp forest soil.</title>
        <authorList>
            <person name="Chantavorakit T."/>
            <person name="Duangmal K."/>
        </authorList>
    </citation>
    <scope>NUCLEOTIDE SEQUENCE [LARGE SCALE GENOMIC DNA]</scope>
    <source>
        <strain evidence="4 5">KK5PA1</strain>
    </source>
</reference>
<evidence type="ECO:0000313" key="5">
    <source>
        <dbReference type="Proteomes" id="UP000749040"/>
    </source>
</evidence>
<organism evidence="4 5">
    <name type="scientific">Actinacidiphila acididurans</name>
    <dbReference type="NCBI Taxonomy" id="2784346"/>
    <lineage>
        <taxon>Bacteria</taxon>
        <taxon>Bacillati</taxon>
        <taxon>Actinomycetota</taxon>
        <taxon>Actinomycetes</taxon>
        <taxon>Kitasatosporales</taxon>
        <taxon>Streptomycetaceae</taxon>
        <taxon>Actinacidiphila</taxon>
    </lineage>
</organism>
<dbReference type="RefSeq" id="WP_205358695.1">
    <property type="nucleotide sequence ID" value="NZ_JADKYB010000010.1"/>
</dbReference>
<protein>
    <submittedName>
        <fullName evidence="4">Alpha/beta fold hydrolase</fullName>
    </submittedName>
</protein>
<dbReference type="InterPro" id="IPR001031">
    <property type="entry name" value="Thioesterase"/>
</dbReference>
<name>A0ABS2TU17_9ACTN</name>
<dbReference type="SMART" id="SM00824">
    <property type="entry name" value="PKS_TE"/>
    <property type="match status" value="1"/>
</dbReference>
<dbReference type="PANTHER" id="PTHR11487:SF0">
    <property type="entry name" value="S-ACYL FATTY ACID SYNTHASE THIOESTERASE, MEDIUM CHAIN"/>
    <property type="match status" value="1"/>
</dbReference>
<evidence type="ECO:0000256" key="1">
    <source>
        <dbReference type="ARBA" id="ARBA00007169"/>
    </source>
</evidence>
<evidence type="ECO:0000256" key="2">
    <source>
        <dbReference type="ARBA" id="ARBA00022801"/>
    </source>
</evidence>
<comment type="similarity">
    <text evidence="1">Belongs to the thioesterase family.</text>
</comment>
<dbReference type="Pfam" id="PF00975">
    <property type="entry name" value="Thioesterase"/>
    <property type="match status" value="1"/>
</dbReference>
<dbReference type="InterPro" id="IPR020802">
    <property type="entry name" value="TesA-like"/>
</dbReference>
<evidence type="ECO:0000313" key="4">
    <source>
        <dbReference type="EMBL" id="MBM9506830.1"/>
    </source>
</evidence>
<dbReference type="InterPro" id="IPR029058">
    <property type="entry name" value="AB_hydrolase_fold"/>
</dbReference>
<accession>A0ABS2TU17</accession>
<dbReference type="SUPFAM" id="SSF53474">
    <property type="entry name" value="alpha/beta-Hydrolases"/>
    <property type="match status" value="1"/>
</dbReference>
<gene>
    <name evidence="4" type="ORF">ITX44_20230</name>
</gene>
<feature type="domain" description="Thioesterase TesA-like" evidence="3">
    <location>
        <begin position="20"/>
        <end position="263"/>
    </location>
</feature>
<dbReference type="EMBL" id="JADKYB010000010">
    <property type="protein sequence ID" value="MBM9506830.1"/>
    <property type="molecule type" value="Genomic_DNA"/>
</dbReference>